<feature type="domain" description="HTH cro/C1-type" evidence="1">
    <location>
        <begin position="26"/>
        <end position="60"/>
    </location>
</feature>
<dbReference type="InterPro" id="IPR001387">
    <property type="entry name" value="Cro/C1-type_HTH"/>
</dbReference>
<dbReference type="Proteomes" id="UP000463883">
    <property type="component" value="Chromosome"/>
</dbReference>
<dbReference type="EMBL" id="CP047591">
    <property type="protein sequence ID" value="QHI73967.1"/>
    <property type="molecule type" value="Genomic_DNA"/>
</dbReference>
<gene>
    <name evidence="2" type="ORF">Ami3637_09940</name>
</gene>
<dbReference type="PROSITE" id="PS50943">
    <property type="entry name" value="HTH_CROC1"/>
    <property type="match status" value="1"/>
</dbReference>
<evidence type="ECO:0000313" key="3">
    <source>
        <dbReference type="Proteomes" id="UP000463883"/>
    </source>
</evidence>
<dbReference type="RefSeq" id="WP_162363730.1">
    <property type="nucleotide sequence ID" value="NZ_CP047591.1"/>
</dbReference>
<keyword evidence="3" id="KW-1185">Reference proteome</keyword>
<organism evidence="2 3">
    <name type="scientific">Aminipila terrae</name>
    <dbReference type="NCBI Taxonomy" id="2697030"/>
    <lineage>
        <taxon>Bacteria</taxon>
        <taxon>Bacillati</taxon>
        <taxon>Bacillota</taxon>
        <taxon>Clostridia</taxon>
        <taxon>Peptostreptococcales</taxon>
        <taxon>Anaerovoracaceae</taxon>
        <taxon>Aminipila</taxon>
    </lineage>
</organism>
<accession>A0A6P1MJ71</accession>
<dbReference type="Pfam" id="PF13443">
    <property type="entry name" value="HTH_26"/>
    <property type="match status" value="1"/>
</dbReference>
<reference evidence="2 3" key="1">
    <citation type="submission" date="2020-01" db="EMBL/GenBank/DDBJ databases">
        <title>Genomic analysis of Aminipila sp. CBA3637.</title>
        <authorList>
            <person name="Kim Y.B."/>
            <person name="Roh S.W."/>
        </authorList>
    </citation>
    <scope>NUCLEOTIDE SEQUENCE [LARGE SCALE GENOMIC DNA]</scope>
    <source>
        <strain evidence="2 3">CBA3637</strain>
    </source>
</reference>
<dbReference type="Gene3D" id="1.10.260.40">
    <property type="entry name" value="lambda repressor-like DNA-binding domains"/>
    <property type="match status" value="1"/>
</dbReference>
<proteinExistence type="predicted"/>
<dbReference type="AlphaFoldDB" id="A0A6P1MJ71"/>
<protein>
    <submittedName>
        <fullName evidence="2">Helix-turn-helix domain-containing protein</fullName>
    </submittedName>
</protein>
<dbReference type="SUPFAM" id="SSF47413">
    <property type="entry name" value="lambda repressor-like DNA-binding domains"/>
    <property type="match status" value="1"/>
</dbReference>
<evidence type="ECO:0000313" key="2">
    <source>
        <dbReference type="EMBL" id="QHI73967.1"/>
    </source>
</evidence>
<dbReference type="KEGG" id="amic:Ami3637_09940"/>
<name>A0A6P1MJ71_9FIRM</name>
<evidence type="ECO:0000259" key="1">
    <source>
        <dbReference type="PROSITE" id="PS50943"/>
    </source>
</evidence>
<dbReference type="InterPro" id="IPR010982">
    <property type="entry name" value="Lambda_DNA-bd_dom_sf"/>
</dbReference>
<dbReference type="GO" id="GO:0003677">
    <property type="term" value="F:DNA binding"/>
    <property type="evidence" value="ECO:0007669"/>
    <property type="project" value="InterPro"/>
</dbReference>
<sequence>MISYEPFWQTISDKKISTYNLIKKYGISSSTISRLKHNKGINTNTIDDLCTILECTVSDIIKHIPNK</sequence>